<sequence>MIYQRAAVDHPSLLDVILKAIMHSPNTRKHVPITQLTRTRYTKEQLSTTPPFLMSYLRRSCEHRENVQKPRNKPLKNQNPTSRRVHLNPKYTKQRRSHERSREIVVGTCPGVPFAANKQQDKELADGLRGQPDTNKHAVGHRLFIKGKRPPILEFASGRGLHPALPSAYANRRLGWALLFIKGKRPSILEFASGRGLHPAIPSAYANRRLAVFYVEWNMSEKNGSIWDKMKELAARKTLRTACRMVMTVFSCTKALQLGRKLTAKGGDDSRITAQRRRRFLPCCTKALQLGRKLKAKREDDSRITTQRRRRFFHGLTALRWGQICQGTLGTTALSVFEVTDDLCFSTESICDVKGKNVAKNARSIHKNHAHRSIHGD</sequence>
<name>A0A1I7YUV1_9BILA</name>
<dbReference type="WBParaSite" id="L893_g19930.t1">
    <property type="protein sequence ID" value="L893_g19930.t1"/>
    <property type="gene ID" value="L893_g19930"/>
</dbReference>
<accession>A0A1I7YUV1</accession>
<protein>
    <submittedName>
        <fullName evidence="3">DUF1156 domain-containing protein</fullName>
    </submittedName>
</protein>
<organism evidence="2 3">
    <name type="scientific">Steinernema glaseri</name>
    <dbReference type="NCBI Taxonomy" id="37863"/>
    <lineage>
        <taxon>Eukaryota</taxon>
        <taxon>Metazoa</taxon>
        <taxon>Ecdysozoa</taxon>
        <taxon>Nematoda</taxon>
        <taxon>Chromadorea</taxon>
        <taxon>Rhabditida</taxon>
        <taxon>Tylenchina</taxon>
        <taxon>Panagrolaimomorpha</taxon>
        <taxon>Strongyloidoidea</taxon>
        <taxon>Steinernematidae</taxon>
        <taxon>Steinernema</taxon>
    </lineage>
</organism>
<feature type="region of interest" description="Disordered" evidence="1">
    <location>
        <begin position="63"/>
        <end position="101"/>
    </location>
</feature>
<evidence type="ECO:0000313" key="3">
    <source>
        <dbReference type="WBParaSite" id="L893_g19930.t1"/>
    </source>
</evidence>
<dbReference type="Proteomes" id="UP000095287">
    <property type="component" value="Unplaced"/>
</dbReference>
<evidence type="ECO:0000313" key="2">
    <source>
        <dbReference type="Proteomes" id="UP000095287"/>
    </source>
</evidence>
<proteinExistence type="predicted"/>
<reference evidence="3" key="1">
    <citation type="submission" date="2016-11" db="UniProtKB">
        <authorList>
            <consortium name="WormBaseParasite"/>
        </authorList>
    </citation>
    <scope>IDENTIFICATION</scope>
</reference>
<feature type="compositionally biased region" description="Basic residues" evidence="1">
    <location>
        <begin position="83"/>
        <end position="99"/>
    </location>
</feature>
<keyword evidence="2" id="KW-1185">Reference proteome</keyword>
<dbReference type="AlphaFoldDB" id="A0A1I7YUV1"/>
<evidence type="ECO:0000256" key="1">
    <source>
        <dbReference type="SAM" id="MobiDB-lite"/>
    </source>
</evidence>